<evidence type="ECO:0000313" key="2">
    <source>
        <dbReference type="Proteomes" id="UP001239445"/>
    </source>
</evidence>
<proteinExistence type="predicted"/>
<dbReference type="AlphaFoldDB" id="A0AAJ0B2H0"/>
<sequence>MATPRETMEKTLRTFLAGYLDASQAKDSTKLSAVLTPDCQRHFAPPSFLKNLGAPPDMTLDNKGYEDFFTAELPVVLTKSVDGIENVVIDTEKRTGAATTKYTQEFKDGTLFPFEFAWFVSFDEEGTKISKILEWVDAIETPKYHAKIKELQGKE</sequence>
<keyword evidence="2" id="KW-1185">Reference proteome</keyword>
<organism evidence="1 2">
    <name type="scientific">Echria macrotheca</name>
    <dbReference type="NCBI Taxonomy" id="438768"/>
    <lineage>
        <taxon>Eukaryota</taxon>
        <taxon>Fungi</taxon>
        <taxon>Dikarya</taxon>
        <taxon>Ascomycota</taxon>
        <taxon>Pezizomycotina</taxon>
        <taxon>Sordariomycetes</taxon>
        <taxon>Sordariomycetidae</taxon>
        <taxon>Sordariales</taxon>
        <taxon>Schizotheciaceae</taxon>
        <taxon>Echria</taxon>
    </lineage>
</organism>
<comment type="caution">
    <text evidence="1">The sequence shown here is derived from an EMBL/GenBank/DDBJ whole genome shotgun (WGS) entry which is preliminary data.</text>
</comment>
<gene>
    <name evidence="1" type="ORF">QBC47DRAFT_394118</name>
</gene>
<reference evidence="1" key="1">
    <citation type="submission" date="2023-06" db="EMBL/GenBank/DDBJ databases">
        <title>Genome-scale phylogeny and comparative genomics of the fungal order Sordariales.</title>
        <authorList>
            <consortium name="Lawrence Berkeley National Laboratory"/>
            <person name="Hensen N."/>
            <person name="Bonometti L."/>
            <person name="Westerberg I."/>
            <person name="Brannstrom I.O."/>
            <person name="Guillou S."/>
            <person name="Cros-Aarteil S."/>
            <person name="Calhoun S."/>
            <person name="Haridas S."/>
            <person name="Kuo A."/>
            <person name="Mondo S."/>
            <person name="Pangilinan J."/>
            <person name="Riley R."/>
            <person name="Labutti K."/>
            <person name="Andreopoulos B."/>
            <person name="Lipzen A."/>
            <person name="Chen C."/>
            <person name="Yanf M."/>
            <person name="Daum C."/>
            <person name="Ng V."/>
            <person name="Clum A."/>
            <person name="Steindorff A."/>
            <person name="Ohm R."/>
            <person name="Martin F."/>
            <person name="Silar P."/>
            <person name="Natvig D."/>
            <person name="Lalanne C."/>
            <person name="Gautier V."/>
            <person name="Ament-Velasquez S.L."/>
            <person name="Kruys A."/>
            <person name="Hutchinson M.I."/>
            <person name="Powell A.J."/>
            <person name="Barry K."/>
            <person name="Miller A.N."/>
            <person name="Grigoriev I.V."/>
            <person name="Debuchy R."/>
            <person name="Gladieux P."/>
            <person name="Thoren M.H."/>
            <person name="Johannesson H."/>
        </authorList>
    </citation>
    <scope>NUCLEOTIDE SEQUENCE</scope>
    <source>
        <strain evidence="1">PSN4</strain>
    </source>
</reference>
<name>A0AAJ0B2H0_9PEZI</name>
<accession>A0AAJ0B2H0</accession>
<protein>
    <recommendedName>
        <fullName evidence="3">SnoaL-like domain-containing protein</fullName>
    </recommendedName>
</protein>
<dbReference type="InterPro" id="IPR032710">
    <property type="entry name" value="NTF2-like_dom_sf"/>
</dbReference>
<evidence type="ECO:0008006" key="3">
    <source>
        <dbReference type="Google" id="ProtNLM"/>
    </source>
</evidence>
<dbReference type="Proteomes" id="UP001239445">
    <property type="component" value="Unassembled WGS sequence"/>
</dbReference>
<dbReference type="SUPFAM" id="SSF54427">
    <property type="entry name" value="NTF2-like"/>
    <property type="match status" value="1"/>
</dbReference>
<evidence type="ECO:0000313" key="1">
    <source>
        <dbReference type="EMBL" id="KAK1750470.1"/>
    </source>
</evidence>
<dbReference type="EMBL" id="MU839847">
    <property type="protein sequence ID" value="KAK1750470.1"/>
    <property type="molecule type" value="Genomic_DNA"/>
</dbReference>